<dbReference type="EC" id="2.3.1.50" evidence="3"/>
<dbReference type="OrthoDB" id="65434at2759"/>
<evidence type="ECO:0000256" key="4">
    <source>
        <dbReference type="ARBA" id="ARBA00022679"/>
    </source>
</evidence>
<keyword evidence="9" id="KW-1133">Transmembrane helix</keyword>
<evidence type="ECO:0000256" key="8">
    <source>
        <dbReference type="RuleBase" id="RU003693"/>
    </source>
</evidence>
<dbReference type="Gene3D" id="3.90.1150.10">
    <property type="entry name" value="Aspartate Aminotransferase, domain 1"/>
    <property type="match status" value="1"/>
</dbReference>
<organism evidence="11 12">
    <name type="scientific">Cinara cedri</name>
    <dbReference type="NCBI Taxonomy" id="506608"/>
    <lineage>
        <taxon>Eukaryota</taxon>
        <taxon>Metazoa</taxon>
        <taxon>Ecdysozoa</taxon>
        <taxon>Arthropoda</taxon>
        <taxon>Hexapoda</taxon>
        <taxon>Insecta</taxon>
        <taxon>Pterygota</taxon>
        <taxon>Neoptera</taxon>
        <taxon>Paraneoptera</taxon>
        <taxon>Hemiptera</taxon>
        <taxon>Sternorrhyncha</taxon>
        <taxon>Aphidomorpha</taxon>
        <taxon>Aphidoidea</taxon>
        <taxon>Aphididae</taxon>
        <taxon>Lachninae</taxon>
        <taxon>Cinara</taxon>
    </lineage>
</organism>
<reference evidence="11 12" key="1">
    <citation type="submission" date="2019-08" db="EMBL/GenBank/DDBJ databases">
        <authorList>
            <person name="Alioto T."/>
            <person name="Alioto T."/>
            <person name="Gomez Garrido J."/>
        </authorList>
    </citation>
    <scope>NUCLEOTIDE SEQUENCE [LARGE SCALE GENOMIC DNA]</scope>
</reference>
<dbReference type="InterPro" id="IPR004839">
    <property type="entry name" value="Aminotransferase_I/II_large"/>
</dbReference>
<dbReference type="InterPro" id="IPR050087">
    <property type="entry name" value="AON_synthase_class-II"/>
</dbReference>
<dbReference type="GO" id="GO:0016020">
    <property type="term" value="C:membrane"/>
    <property type="evidence" value="ECO:0007669"/>
    <property type="project" value="GOC"/>
</dbReference>
<dbReference type="GO" id="GO:0004758">
    <property type="term" value="F:serine C-palmitoyltransferase activity"/>
    <property type="evidence" value="ECO:0007669"/>
    <property type="project" value="UniProtKB-EC"/>
</dbReference>
<evidence type="ECO:0000313" key="12">
    <source>
        <dbReference type="Proteomes" id="UP000325440"/>
    </source>
</evidence>
<dbReference type="GO" id="GO:0046512">
    <property type="term" value="P:sphingosine biosynthetic process"/>
    <property type="evidence" value="ECO:0007669"/>
    <property type="project" value="TreeGrafter"/>
</dbReference>
<feature type="domain" description="Aminotransferase class I/classII large" evidence="10">
    <location>
        <begin position="134"/>
        <end position="491"/>
    </location>
</feature>
<comment type="cofactor">
    <cofactor evidence="1 8">
        <name>pyridoxal 5'-phosphate</name>
        <dbReference type="ChEBI" id="CHEBI:597326"/>
    </cofactor>
</comment>
<dbReference type="GO" id="GO:0030170">
    <property type="term" value="F:pyridoxal phosphate binding"/>
    <property type="evidence" value="ECO:0007669"/>
    <property type="project" value="InterPro"/>
</dbReference>
<dbReference type="GO" id="GO:0008483">
    <property type="term" value="F:transaminase activity"/>
    <property type="evidence" value="ECO:0007669"/>
    <property type="project" value="UniProtKB-KW"/>
</dbReference>
<evidence type="ECO:0000256" key="6">
    <source>
        <dbReference type="ARBA" id="ARBA00023315"/>
    </source>
</evidence>
<evidence type="ECO:0000256" key="3">
    <source>
        <dbReference type="ARBA" id="ARBA00013220"/>
    </source>
</evidence>
<dbReference type="InterPro" id="IPR015422">
    <property type="entry name" value="PyrdxlP-dep_Trfase_small"/>
</dbReference>
<evidence type="ECO:0000313" key="11">
    <source>
        <dbReference type="EMBL" id="VVC28660.1"/>
    </source>
</evidence>
<evidence type="ECO:0000256" key="5">
    <source>
        <dbReference type="ARBA" id="ARBA00022898"/>
    </source>
</evidence>
<dbReference type="CDD" id="cd06454">
    <property type="entry name" value="KBL_like"/>
    <property type="match status" value="1"/>
</dbReference>
<dbReference type="GO" id="GO:0046513">
    <property type="term" value="P:ceramide biosynthetic process"/>
    <property type="evidence" value="ECO:0007669"/>
    <property type="project" value="TreeGrafter"/>
</dbReference>
<dbReference type="PROSITE" id="PS00599">
    <property type="entry name" value="AA_TRANSFER_CLASS_2"/>
    <property type="match status" value="1"/>
</dbReference>
<dbReference type="GO" id="GO:0017059">
    <property type="term" value="C:serine palmitoyltransferase complex"/>
    <property type="evidence" value="ECO:0007669"/>
    <property type="project" value="TreeGrafter"/>
</dbReference>
<accession>A0A5E4MB26</accession>
<dbReference type="Gene3D" id="3.40.640.10">
    <property type="entry name" value="Type I PLP-dependent aspartate aminotransferase-like (Major domain)"/>
    <property type="match status" value="1"/>
</dbReference>
<dbReference type="InterPro" id="IPR015424">
    <property type="entry name" value="PyrdxlP-dep_Trfase"/>
</dbReference>
<evidence type="ECO:0000259" key="10">
    <source>
        <dbReference type="Pfam" id="PF00155"/>
    </source>
</evidence>
<dbReference type="EMBL" id="CABPRJ010000482">
    <property type="protein sequence ID" value="VVC28660.1"/>
    <property type="molecule type" value="Genomic_DNA"/>
</dbReference>
<keyword evidence="6" id="KW-0012">Acyltransferase</keyword>
<dbReference type="Pfam" id="PF00155">
    <property type="entry name" value="Aminotran_1_2"/>
    <property type="match status" value="1"/>
</dbReference>
<dbReference type="InterPro" id="IPR015421">
    <property type="entry name" value="PyrdxlP-dep_Trfase_major"/>
</dbReference>
<evidence type="ECO:0000256" key="7">
    <source>
        <dbReference type="ARBA" id="ARBA00048528"/>
    </source>
</evidence>
<keyword evidence="11" id="KW-0032">Aminotransferase</keyword>
<evidence type="ECO:0000256" key="2">
    <source>
        <dbReference type="ARBA" id="ARBA00008392"/>
    </source>
</evidence>
<comment type="catalytic activity">
    <reaction evidence="7">
        <text>L-serine + hexadecanoyl-CoA + H(+) = 3-oxosphinganine + CO2 + CoA</text>
        <dbReference type="Rhea" id="RHEA:14761"/>
        <dbReference type="ChEBI" id="CHEBI:15378"/>
        <dbReference type="ChEBI" id="CHEBI:16526"/>
        <dbReference type="ChEBI" id="CHEBI:33384"/>
        <dbReference type="ChEBI" id="CHEBI:57287"/>
        <dbReference type="ChEBI" id="CHEBI:57379"/>
        <dbReference type="ChEBI" id="CHEBI:58299"/>
        <dbReference type="EC" id="2.3.1.50"/>
    </reaction>
</comment>
<comment type="similarity">
    <text evidence="2 8">Belongs to the class-II pyridoxal-phosphate-dependent aminotransferase family.</text>
</comment>
<name>A0A5E4MB26_9HEMI</name>
<evidence type="ECO:0000256" key="1">
    <source>
        <dbReference type="ARBA" id="ARBA00001933"/>
    </source>
</evidence>
<proteinExistence type="inferred from homology"/>
<dbReference type="PANTHER" id="PTHR13693:SF3">
    <property type="entry name" value="LD36009P"/>
    <property type="match status" value="1"/>
</dbReference>
<protein>
    <recommendedName>
        <fullName evidence="3">serine C-palmitoyltransferase</fullName>
        <ecNumber evidence="3">2.3.1.50</ecNumber>
    </recommendedName>
</protein>
<dbReference type="SUPFAM" id="SSF53383">
    <property type="entry name" value="PLP-dependent transferases"/>
    <property type="match status" value="1"/>
</dbReference>
<gene>
    <name evidence="11" type="ORF">CINCED_3A001185</name>
</gene>
<dbReference type="AlphaFoldDB" id="A0A5E4MB26"/>
<keyword evidence="9" id="KW-0472">Membrane</keyword>
<keyword evidence="9" id="KW-0812">Transmembrane</keyword>
<dbReference type="InterPro" id="IPR001917">
    <property type="entry name" value="Aminotrans_II_pyridoxalP_BS"/>
</dbReference>
<keyword evidence="12" id="KW-1185">Reference proteome</keyword>
<feature type="transmembrane region" description="Helical" evidence="9">
    <location>
        <begin position="39"/>
        <end position="63"/>
    </location>
</feature>
<dbReference type="PANTHER" id="PTHR13693">
    <property type="entry name" value="CLASS II AMINOTRANSFERASE/8-AMINO-7-OXONONANOATE SYNTHASE"/>
    <property type="match status" value="1"/>
</dbReference>
<keyword evidence="5 8" id="KW-0663">Pyridoxal phosphate</keyword>
<evidence type="ECO:0000256" key="9">
    <source>
        <dbReference type="SAM" id="Phobius"/>
    </source>
</evidence>
<dbReference type="Proteomes" id="UP000325440">
    <property type="component" value="Unassembled WGS sequence"/>
</dbReference>
<keyword evidence="4 11" id="KW-0808">Transferase</keyword>
<sequence length="521" mass="58375">MASIVTKSYPDHLKLNGSMKKKSNHKHYNTGESYEKMSFYTTLMASLGFYFLILIGLVNHLIFTPKVATEKNRKGYPPLYNTFDNIFLRYVFRRVKDCLNRVVCGVPGSKIEIRDRVTRDGCWSFELLDTKSTFLNLGSYNYLGFAQNNGPCAEDTIKIIKNYGWSISSSRQELGTNHLHVKLEQLTAEFLGVDDAIVFGMGFATNVLNLPAIMNSECLVLSDEYNHASVIAGIRLSKATSIVFNHNDVIHLEELIRQNIILGQPVTKKPWKKIFIVTEGIFSMEGSIVKLPDIIAIKKKYKVYLYVDEAHSIGALGPNGRGVLDYYNCSPKDIDIFMGTYTKSFGSAGGYIAGKKDLIDYLRANSHASCYAMSMAPPVAQTIITSMSTMMGKDHSEEGRKKINQLANNVRYFRRKLKALGCVVYGNDDSPVIPMLVYFISKVGATVREFNKHNIATVGVGFPATPLNQGRIRFCMSAALSKEELDEVLEATEKIVNKVGLSYSRKPICNEEILYEDVYAV</sequence>